<dbReference type="Proteomes" id="UP000076962">
    <property type="component" value="Unassembled WGS sequence"/>
</dbReference>
<organism evidence="2 3">
    <name type="scientific">Candidatus Thiomargarita nelsonii</name>
    <dbReference type="NCBI Taxonomy" id="1003181"/>
    <lineage>
        <taxon>Bacteria</taxon>
        <taxon>Pseudomonadati</taxon>
        <taxon>Pseudomonadota</taxon>
        <taxon>Gammaproteobacteria</taxon>
        <taxon>Thiotrichales</taxon>
        <taxon>Thiotrichaceae</taxon>
        <taxon>Thiomargarita</taxon>
    </lineage>
</organism>
<keyword evidence="3" id="KW-1185">Reference proteome</keyword>
<accession>A0A176RSD9</accession>
<dbReference type="PANTHER" id="PTHR30595:SF6">
    <property type="entry name" value="SCHLAFEN ALBA-2 DOMAIN-CONTAINING PROTEIN"/>
    <property type="match status" value="1"/>
</dbReference>
<dbReference type="PATRIC" id="fig|1003181.4.peg.7614"/>
<dbReference type="EMBL" id="LUTY01003150">
    <property type="protein sequence ID" value="OAD18644.1"/>
    <property type="molecule type" value="Genomic_DNA"/>
</dbReference>
<dbReference type="Gene3D" id="3.30.950.30">
    <property type="entry name" value="Schlafen, AAA domain"/>
    <property type="match status" value="1"/>
</dbReference>
<dbReference type="Gene3D" id="3.30.565.60">
    <property type="match status" value="1"/>
</dbReference>
<dbReference type="PANTHER" id="PTHR30595">
    <property type="entry name" value="GLPR-RELATED TRANSCRIPTIONAL REPRESSOR"/>
    <property type="match status" value="1"/>
</dbReference>
<dbReference type="Pfam" id="PF04326">
    <property type="entry name" value="SLFN_AlbA_2"/>
    <property type="match status" value="1"/>
</dbReference>
<name>A0A176RSD9_9GAMM</name>
<dbReference type="AlphaFoldDB" id="A0A176RSD9"/>
<proteinExistence type="predicted"/>
<gene>
    <name evidence="2" type="ORF">THIOM_005749</name>
</gene>
<evidence type="ECO:0000259" key="1">
    <source>
        <dbReference type="Pfam" id="PF04326"/>
    </source>
</evidence>
<dbReference type="InterPro" id="IPR038475">
    <property type="entry name" value="RecG_C_sf"/>
</dbReference>
<sequence length="358" mass="41162">MGVEDDGTLSGIQRDNLQDWLMDTVFGRFIHPLMIPFYEEVVTDDGKRIAVVTVGMGTAKPYVVRHHDREEVYIRLGSTSRLASREQQLRLFQSGGLLHAESLPVSGRGFEQLDRRRLEEYLRLMIEDDEIPESESAWHQKLTNLDLMVPTEFGNTVCTIAGLAIFGKQPCYGLPQAGIHLLVFPGEEMDYNANLDEVLNIPFTGLHSAINPHEVLEHSLLDRVLYYLQPYISEERLVSMTRERIWDYPTAVIRELIVNAFAHRDWTHPNSVHMSIYQNRIEIISPGTLPNGMTVEKMKAGQRMPRNPIMTNILRDYRFMDNRGMGIRRKIMPLMKQHNGTEPAFEVTDDSVKVTLWK</sequence>
<protein>
    <submittedName>
        <fullName evidence="2">Transcriptional regulator</fullName>
    </submittedName>
</protein>
<feature type="domain" description="Schlafen AlbA-2" evidence="1">
    <location>
        <begin position="2"/>
        <end position="83"/>
    </location>
</feature>
<reference evidence="2 3" key="1">
    <citation type="submission" date="2016-05" db="EMBL/GenBank/DDBJ databases">
        <title>Single-cell genome of chain-forming Candidatus Thiomargarita nelsonii and comparison to other large sulfur-oxidizing bacteria.</title>
        <authorList>
            <person name="Winkel M."/>
            <person name="Salman V."/>
            <person name="Woyke T."/>
            <person name="Schulz-Vogt H."/>
            <person name="Richter M."/>
            <person name="Flood B."/>
            <person name="Bailey J."/>
            <person name="Amann R."/>
            <person name="Mussmann M."/>
        </authorList>
    </citation>
    <scope>NUCLEOTIDE SEQUENCE [LARGE SCALE GENOMIC DNA]</scope>
    <source>
        <strain evidence="2 3">THI036</strain>
    </source>
</reference>
<comment type="caution">
    <text evidence="2">The sequence shown here is derived from an EMBL/GenBank/DDBJ whole genome shotgun (WGS) entry which is preliminary data.</text>
</comment>
<dbReference type="InterPro" id="IPR007421">
    <property type="entry name" value="Schlafen_AlbA_2_dom"/>
</dbReference>
<evidence type="ECO:0000313" key="2">
    <source>
        <dbReference type="EMBL" id="OAD18644.1"/>
    </source>
</evidence>
<dbReference type="Pfam" id="PF13749">
    <property type="entry name" value="HATPase_c_4"/>
    <property type="match status" value="1"/>
</dbReference>
<evidence type="ECO:0000313" key="3">
    <source>
        <dbReference type="Proteomes" id="UP000076962"/>
    </source>
</evidence>
<dbReference type="InterPro" id="IPR038461">
    <property type="entry name" value="Schlafen_AlbA_2_dom_sf"/>
</dbReference>